<dbReference type="AlphaFoldDB" id="A0A7S4CTW6"/>
<name>A0A7S4CTW6_9EUGL</name>
<evidence type="ECO:0000313" key="1">
    <source>
        <dbReference type="EMBL" id="CAE0806129.1"/>
    </source>
</evidence>
<accession>A0A7S4CTW6</accession>
<gene>
    <name evidence="1" type="ORF">EGYM00163_LOCUS17255</name>
</gene>
<protein>
    <submittedName>
        <fullName evidence="1">Uncharacterized protein</fullName>
    </submittedName>
</protein>
<organism evidence="1">
    <name type="scientific">Eutreptiella gymnastica</name>
    <dbReference type="NCBI Taxonomy" id="73025"/>
    <lineage>
        <taxon>Eukaryota</taxon>
        <taxon>Discoba</taxon>
        <taxon>Euglenozoa</taxon>
        <taxon>Euglenida</taxon>
        <taxon>Spirocuta</taxon>
        <taxon>Euglenophyceae</taxon>
        <taxon>Eutreptiales</taxon>
        <taxon>Eutreptiaceae</taxon>
        <taxon>Eutreptiella</taxon>
    </lineage>
</organism>
<proteinExistence type="predicted"/>
<reference evidence="1" key="1">
    <citation type="submission" date="2021-01" db="EMBL/GenBank/DDBJ databases">
        <authorList>
            <person name="Corre E."/>
            <person name="Pelletier E."/>
            <person name="Niang G."/>
            <person name="Scheremetjew M."/>
            <person name="Finn R."/>
            <person name="Kale V."/>
            <person name="Holt S."/>
            <person name="Cochrane G."/>
            <person name="Meng A."/>
            <person name="Brown T."/>
            <person name="Cohen L."/>
        </authorList>
    </citation>
    <scope>NUCLEOTIDE SEQUENCE</scope>
    <source>
        <strain evidence="1">CCMP1594</strain>
    </source>
</reference>
<sequence>MQAVLCSPRRHWFVGPACLSAPPLTKAFAFASVRSSCLSTMHGAPLTPSQRLHTHHTDCHARYPAQGSVCPPTAMHQGGMLCVALQAHVIMAHSPRCWPRSSGSPVIYSARKWCSFVTMSAIRKHLQALATGSCTWSQLSGPPLRDRSSSPEGHQEVVPCGRFIY</sequence>
<dbReference type="EMBL" id="HBJA01048797">
    <property type="protein sequence ID" value="CAE0806129.1"/>
    <property type="molecule type" value="Transcribed_RNA"/>
</dbReference>